<feature type="non-terminal residue" evidence="1">
    <location>
        <position position="61"/>
    </location>
</feature>
<dbReference type="Proteomes" id="UP001634394">
    <property type="component" value="Unassembled WGS sequence"/>
</dbReference>
<keyword evidence="2" id="KW-1185">Reference proteome</keyword>
<gene>
    <name evidence="1" type="ORF">ACJMK2_013430</name>
</gene>
<sequence length="61" mass="6760">TAPTTTSTTHACSPGSGRVQDCMSFYCDDTGQWQHFEFTRTYECCLKIHHPGCMALGFTPP</sequence>
<comment type="caution">
    <text evidence="1">The sequence shown here is derived from an EMBL/GenBank/DDBJ whole genome shotgun (WGS) entry which is preliminary data.</text>
</comment>
<proteinExistence type="predicted"/>
<protein>
    <submittedName>
        <fullName evidence="1">Uncharacterized protein</fullName>
    </submittedName>
</protein>
<dbReference type="AlphaFoldDB" id="A0ABD3V0T2"/>
<organism evidence="1 2">
    <name type="scientific">Sinanodonta woodiana</name>
    <name type="common">Chinese pond mussel</name>
    <name type="synonym">Anodonta woodiana</name>
    <dbReference type="NCBI Taxonomy" id="1069815"/>
    <lineage>
        <taxon>Eukaryota</taxon>
        <taxon>Metazoa</taxon>
        <taxon>Spiralia</taxon>
        <taxon>Lophotrochozoa</taxon>
        <taxon>Mollusca</taxon>
        <taxon>Bivalvia</taxon>
        <taxon>Autobranchia</taxon>
        <taxon>Heteroconchia</taxon>
        <taxon>Palaeoheterodonta</taxon>
        <taxon>Unionida</taxon>
        <taxon>Unionoidea</taxon>
        <taxon>Unionidae</taxon>
        <taxon>Unioninae</taxon>
        <taxon>Sinanodonta</taxon>
    </lineage>
</organism>
<accession>A0ABD3V0T2</accession>
<evidence type="ECO:0000313" key="1">
    <source>
        <dbReference type="EMBL" id="KAL3854152.1"/>
    </source>
</evidence>
<name>A0ABD3V0T2_SINWO</name>
<reference evidence="1 2" key="1">
    <citation type="submission" date="2024-11" db="EMBL/GenBank/DDBJ databases">
        <title>Chromosome-level genome assembly of the freshwater bivalve Anodonta woodiana.</title>
        <authorList>
            <person name="Chen X."/>
        </authorList>
    </citation>
    <scope>NUCLEOTIDE SEQUENCE [LARGE SCALE GENOMIC DNA]</scope>
    <source>
        <strain evidence="1">MN2024</strain>
        <tissue evidence="1">Gills</tissue>
    </source>
</reference>
<feature type="non-terminal residue" evidence="1">
    <location>
        <position position="1"/>
    </location>
</feature>
<dbReference type="EMBL" id="JBJQND010000014">
    <property type="protein sequence ID" value="KAL3854152.1"/>
    <property type="molecule type" value="Genomic_DNA"/>
</dbReference>
<evidence type="ECO:0000313" key="2">
    <source>
        <dbReference type="Proteomes" id="UP001634394"/>
    </source>
</evidence>